<reference evidence="1 3" key="2">
    <citation type="journal article" date="2014" name="BMC Genomics">
        <title>An improved genome release (version Mt4.0) for the model legume Medicago truncatula.</title>
        <authorList>
            <person name="Tang H."/>
            <person name="Krishnakumar V."/>
            <person name="Bidwell S."/>
            <person name="Rosen B."/>
            <person name="Chan A."/>
            <person name="Zhou S."/>
            <person name="Gentzbittel L."/>
            <person name="Childs K.L."/>
            <person name="Yandell M."/>
            <person name="Gundlach H."/>
            <person name="Mayer K.F."/>
            <person name="Schwartz D.C."/>
            <person name="Town C.D."/>
        </authorList>
    </citation>
    <scope>GENOME REANNOTATION</scope>
    <source>
        <strain evidence="1">A17</strain>
        <strain evidence="2 3">cv. Jemalong A17</strain>
    </source>
</reference>
<reference evidence="2" key="3">
    <citation type="submission" date="2015-04" db="UniProtKB">
        <authorList>
            <consortium name="EnsemblPlants"/>
        </authorList>
    </citation>
    <scope>IDENTIFICATION</scope>
    <source>
        <strain evidence="2">cv. Jemalong A17</strain>
    </source>
</reference>
<dbReference type="Proteomes" id="UP000002051">
    <property type="component" value="Unassembled WGS sequence"/>
</dbReference>
<name>A0A072U2P8_MEDTR</name>
<accession>A0A072U2P8</accession>
<keyword evidence="3" id="KW-1185">Reference proteome</keyword>
<keyword evidence="1" id="KW-0472">Membrane</keyword>
<evidence type="ECO:0000313" key="3">
    <source>
        <dbReference type="Proteomes" id="UP000002051"/>
    </source>
</evidence>
<gene>
    <name evidence="1" type="ordered locus">MTR_7g097290</name>
</gene>
<dbReference type="HOGENOM" id="CLU_2641913_0_0_1"/>
<reference evidence="1 3" key="1">
    <citation type="journal article" date="2011" name="Nature">
        <title>The Medicago genome provides insight into the evolution of rhizobial symbioses.</title>
        <authorList>
            <person name="Young N.D."/>
            <person name="Debelle F."/>
            <person name="Oldroyd G.E."/>
            <person name="Geurts R."/>
            <person name="Cannon S.B."/>
            <person name="Udvardi M.K."/>
            <person name="Benedito V.A."/>
            <person name="Mayer K.F."/>
            <person name="Gouzy J."/>
            <person name="Schoof H."/>
            <person name="Van de Peer Y."/>
            <person name="Proost S."/>
            <person name="Cook D.R."/>
            <person name="Meyers B.C."/>
            <person name="Spannagl M."/>
            <person name="Cheung F."/>
            <person name="De Mita S."/>
            <person name="Krishnakumar V."/>
            <person name="Gundlach H."/>
            <person name="Zhou S."/>
            <person name="Mudge J."/>
            <person name="Bharti A.K."/>
            <person name="Murray J.D."/>
            <person name="Naoumkina M.A."/>
            <person name="Rosen B."/>
            <person name="Silverstein K.A."/>
            <person name="Tang H."/>
            <person name="Rombauts S."/>
            <person name="Zhao P.X."/>
            <person name="Zhou P."/>
            <person name="Barbe V."/>
            <person name="Bardou P."/>
            <person name="Bechner M."/>
            <person name="Bellec A."/>
            <person name="Berger A."/>
            <person name="Berges H."/>
            <person name="Bidwell S."/>
            <person name="Bisseling T."/>
            <person name="Choisne N."/>
            <person name="Couloux A."/>
            <person name="Denny R."/>
            <person name="Deshpande S."/>
            <person name="Dai X."/>
            <person name="Doyle J.J."/>
            <person name="Dudez A.M."/>
            <person name="Farmer A.D."/>
            <person name="Fouteau S."/>
            <person name="Franken C."/>
            <person name="Gibelin C."/>
            <person name="Gish J."/>
            <person name="Goldstein S."/>
            <person name="Gonzalez A.J."/>
            <person name="Green P.J."/>
            <person name="Hallab A."/>
            <person name="Hartog M."/>
            <person name="Hua A."/>
            <person name="Humphray S.J."/>
            <person name="Jeong D.H."/>
            <person name="Jing Y."/>
            <person name="Jocker A."/>
            <person name="Kenton S.M."/>
            <person name="Kim D.J."/>
            <person name="Klee K."/>
            <person name="Lai H."/>
            <person name="Lang C."/>
            <person name="Lin S."/>
            <person name="Macmil S.L."/>
            <person name="Magdelenat G."/>
            <person name="Matthews L."/>
            <person name="McCorrison J."/>
            <person name="Monaghan E.L."/>
            <person name="Mun J.H."/>
            <person name="Najar F.Z."/>
            <person name="Nicholson C."/>
            <person name="Noirot C."/>
            <person name="O'Bleness M."/>
            <person name="Paule C.R."/>
            <person name="Poulain J."/>
            <person name="Prion F."/>
            <person name="Qin B."/>
            <person name="Qu C."/>
            <person name="Retzel E.F."/>
            <person name="Riddle C."/>
            <person name="Sallet E."/>
            <person name="Samain S."/>
            <person name="Samson N."/>
            <person name="Sanders I."/>
            <person name="Saurat O."/>
            <person name="Scarpelli C."/>
            <person name="Schiex T."/>
            <person name="Segurens B."/>
            <person name="Severin A.J."/>
            <person name="Sherrier D.J."/>
            <person name="Shi R."/>
            <person name="Sims S."/>
            <person name="Singer S.R."/>
            <person name="Sinharoy S."/>
            <person name="Sterck L."/>
            <person name="Viollet A."/>
            <person name="Wang B.B."/>
            <person name="Wang K."/>
            <person name="Wang M."/>
            <person name="Wang X."/>
            <person name="Warfsmann J."/>
            <person name="Weissenbach J."/>
            <person name="White D.D."/>
            <person name="White J.D."/>
            <person name="Wiley G.B."/>
            <person name="Wincker P."/>
            <person name="Xing Y."/>
            <person name="Yang L."/>
            <person name="Yao Z."/>
            <person name="Ying F."/>
            <person name="Zhai J."/>
            <person name="Zhou L."/>
            <person name="Zuber A."/>
            <person name="Denarie J."/>
            <person name="Dixon R.A."/>
            <person name="May G.D."/>
            <person name="Schwartz D.C."/>
            <person name="Rogers J."/>
            <person name="Quetier F."/>
            <person name="Town C.D."/>
            <person name="Roe B.A."/>
        </authorList>
    </citation>
    <scope>NUCLEOTIDE SEQUENCE [LARGE SCALE GENOMIC DNA]</scope>
    <source>
        <strain evidence="1">A17</strain>
        <strain evidence="2 3">cv. Jemalong A17</strain>
    </source>
</reference>
<evidence type="ECO:0000313" key="1">
    <source>
        <dbReference type="EMBL" id="KEH23959.1"/>
    </source>
</evidence>
<sequence>MKLIIVMFIWSFYVQSMQFGFALKVAFLVIIKCLRWFAGTCISKNFLANFDGQVPKSTVDWFVRTVILRPKIQKCNS</sequence>
<evidence type="ECO:0000313" key="2">
    <source>
        <dbReference type="EnsemblPlants" id="KEH23959"/>
    </source>
</evidence>
<dbReference type="EnsemblPlants" id="KEH23959">
    <property type="protein sequence ID" value="KEH23959"/>
    <property type="gene ID" value="MTR_7g097290"/>
</dbReference>
<dbReference type="EMBL" id="CM001223">
    <property type="protein sequence ID" value="KEH23959.1"/>
    <property type="molecule type" value="Genomic_DNA"/>
</dbReference>
<protein>
    <submittedName>
        <fullName evidence="1">Transmembrane protein, putative</fullName>
    </submittedName>
</protein>
<proteinExistence type="predicted"/>
<dbReference type="AlphaFoldDB" id="A0A072U2P8"/>
<organism evidence="1 3">
    <name type="scientific">Medicago truncatula</name>
    <name type="common">Barrel medic</name>
    <name type="synonym">Medicago tribuloides</name>
    <dbReference type="NCBI Taxonomy" id="3880"/>
    <lineage>
        <taxon>Eukaryota</taxon>
        <taxon>Viridiplantae</taxon>
        <taxon>Streptophyta</taxon>
        <taxon>Embryophyta</taxon>
        <taxon>Tracheophyta</taxon>
        <taxon>Spermatophyta</taxon>
        <taxon>Magnoliopsida</taxon>
        <taxon>eudicotyledons</taxon>
        <taxon>Gunneridae</taxon>
        <taxon>Pentapetalae</taxon>
        <taxon>rosids</taxon>
        <taxon>fabids</taxon>
        <taxon>Fabales</taxon>
        <taxon>Fabaceae</taxon>
        <taxon>Papilionoideae</taxon>
        <taxon>50 kb inversion clade</taxon>
        <taxon>NPAAA clade</taxon>
        <taxon>Hologalegina</taxon>
        <taxon>IRL clade</taxon>
        <taxon>Trifolieae</taxon>
        <taxon>Medicago</taxon>
    </lineage>
</organism>
<keyword evidence="1" id="KW-0812">Transmembrane</keyword>